<dbReference type="Pfam" id="PF00515">
    <property type="entry name" value="TPR_1"/>
    <property type="match status" value="1"/>
</dbReference>
<gene>
    <name evidence="5" type="ORF">BI308_17860</name>
</gene>
<evidence type="ECO:0000256" key="3">
    <source>
        <dbReference type="PROSITE-ProRule" id="PRU00339"/>
    </source>
</evidence>
<dbReference type="AlphaFoldDB" id="A0A1L9QNI7"/>
<comment type="caution">
    <text evidence="5">The sequence shown here is derived from an EMBL/GenBank/DDBJ whole genome shotgun (WGS) entry which is preliminary data.</text>
</comment>
<feature type="repeat" description="TPR" evidence="3">
    <location>
        <begin position="60"/>
        <end position="93"/>
    </location>
</feature>
<dbReference type="Proteomes" id="UP000183940">
    <property type="component" value="Unassembled WGS sequence"/>
</dbReference>
<feature type="repeat" description="TPR" evidence="3">
    <location>
        <begin position="128"/>
        <end position="161"/>
    </location>
</feature>
<keyword evidence="1" id="KW-0677">Repeat</keyword>
<keyword evidence="4" id="KW-0472">Membrane</keyword>
<feature type="repeat" description="TPR" evidence="3">
    <location>
        <begin position="94"/>
        <end position="127"/>
    </location>
</feature>
<dbReference type="STRING" id="1925591.BI308_17860"/>
<dbReference type="Pfam" id="PF13174">
    <property type="entry name" value="TPR_6"/>
    <property type="match status" value="1"/>
</dbReference>
<dbReference type="InterPro" id="IPR011990">
    <property type="entry name" value="TPR-like_helical_dom_sf"/>
</dbReference>
<evidence type="ECO:0000256" key="2">
    <source>
        <dbReference type="ARBA" id="ARBA00022803"/>
    </source>
</evidence>
<evidence type="ECO:0000256" key="4">
    <source>
        <dbReference type="SAM" id="Phobius"/>
    </source>
</evidence>
<dbReference type="PROSITE" id="PS50005">
    <property type="entry name" value="TPR"/>
    <property type="match status" value="3"/>
</dbReference>
<dbReference type="EMBL" id="MLAW01000035">
    <property type="protein sequence ID" value="OJJ24230.1"/>
    <property type="molecule type" value="Genomic_DNA"/>
</dbReference>
<reference evidence="5" key="1">
    <citation type="submission" date="2016-10" db="EMBL/GenBank/DDBJ databases">
        <title>CRISPR-Cas defence system in Roseofilum reptotaenium: evidence of a bacteriophage-cyanobacterium arms race in the coral black band disease.</title>
        <authorList>
            <person name="Buerger P."/>
            <person name="Wood-Charlson E.M."/>
            <person name="Weynberg K.D."/>
            <person name="Willis B."/>
            <person name="Van Oppen M.J."/>
        </authorList>
    </citation>
    <scope>NUCLEOTIDE SEQUENCE [LARGE SCALE GENOMIC DNA]</scope>
    <source>
        <strain evidence="5">AO1-A</strain>
    </source>
</reference>
<dbReference type="SUPFAM" id="SSF48452">
    <property type="entry name" value="TPR-like"/>
    <property type="match status" value="1"/>
</dbReference>
<dbReference type="PROSITE" id="PS50293">
    <property type="entry name" value="TPR_REGION"/>
    <property type="match status" value="2"/>
</dbReference>
<evidence type="ECO:0000256" key="1">
    <source>
        <dbReference type="ARBA" id="ARBA00022737"/>
    </source>
</evidence>
<dbReference type="PANTHER" id="PTHR44943">
    <property type="entry name" value="CELLULOSE SYNTHASE OPERON PROTEIN C"/>
    <property type="match status" value="1"/>
</dbReference>
<proteinExistence type="predicted"/>
<dbReference type="InterPro" id="IPR019734">
    <property type="entry name" value="TPR_rpt"/>
</dbReference>
<feature type="transmembrane region" description="Helical" evidence="4">
    <location>
        <begin position="7"/>
        <end position="27"/>
    </location>
</feature>
<dbReference type="Gene3D" id="1.25.40.10">
    <property type="entry name" value="Tetratricopeptide repeat domain"/>
    <property type="match status" value="1"/>
</dbReference>
<keyword evidence="6" id="KW-1185">Reference proteome</keyword>
<evidence type="ECO:0000313" key="5">
    <source>
        <dbReference type="EMBL" id="OJJ24230.1"/>
    </source>
</evidence>
<accession>A0A1L9QNI7</accession>
<dbReference type="SMART" id="SM00028">
    <property type="entry name" value="TPR"/>
    <property type="match status" value="4"/>
</dbReference>
<evidence type="ECO:0000313" key="6">
    <source>
        <dbReference type="Proteomes" id="UP000183940"/>
    </source>
</evidence>
<dbReference type="InterPro" id="IPR051685">
    <property type="entry name" value="Ycf3/AcsC/BcsC/TPR_MFPF"/>
</dbReference>
<keyword evidence="4" id="KW-0812">Transmembrane</keyword>
<sequence length="217" mass="24101">MISSFTPILANVYVPITLLILGLGFWGQPSLAHLSSPLLITQEEIPNDEEETPSDALDEAQKYNQQGIELMKLGDYSEAVEAFQQALEIYPNSEKIYSNLGIALGHDSRFDEAVVAFQGALEINPQNWETYNNLGIALGSQEKYDQAIAAFEEAIVLNPDAPMSYHNSAVAYIKQEKWEEAMTSLEAAQERYADLGQTEVVELIDQVLSDLQEKIGE</sequence>
<protein>
    <submittedName>
        <fullName evidence="5">Uncharacterized protein</fullName>
    </submittedName>
</protein>
<dbReference type="PANTHER" id="PTHR44943:SF4">
    <property type="entry name" value="TPR REPEAT-CONTAINING PROTEIN MJ0798"/>
    <property type="match status" value="1"/>
</dbReference>
<keyword evidence="2 3" id="KW-0802">TPR repeat</keyword>
<name>A0A1L9QNI7_9CYAN</name>
<organism evidence="5 6">
    <name type="scientific">Roseofilum reptotaenium AO1-A</name>
    <dbReference type="NCBI Taxonomy" id="1925591"/>
    <lineage>
        <taxon>Bacteria</taxon>
        <taxon>Bacillati</taxon>
        <taxon>Cyanobacteriota</taxon>
        <taxon>Cyanophyceae</taxon>
        <taxon>Desertifilales</taxon>
        <taxon>Desertifilaceae</taxon>
        <taxon>Roseofilum</taxon>
    </lineage>
</organism>
<keyword evidence="4" id="KW-1133">Transmembrane helix</keyword>
<dbReference type="Pfam" id="PF13414">
    <property type="entry name" value="TPR_11"/>
    <property type="match status" value="1"/>
</dbReference>